<evidence type="ECO:0000256" key="1">
    <source>
        <dbReference type="SAM" id="SignalP"/>
    </source>
</evidence>
<dbReference type="Proteomes" id="UP000469734">
    <property type="component" value="Unassembled WGS sequence"/>
</dbReference>
<comment type="caution">
    <text evidence="3">The sequence shown here is derived from an EMBL/GenBank/DDBJ whole genome shotgun (WGS) entry which is preliminary data.</text>
</comment>
<feature type="chain" id="PRO_5031499867" evidence="1">
    <location>
        <begin position="23"/>
        <end position="134"/>
    </location>
</feature>
<gene>
    <name evidence="3" type="ORF">GTP56_06585</name>
</gene>
<sequence length="134" mass="14859">MGIRIRVLSMSLASLFYLSANATNCLKYEPDVVALTGLLHRATFPGKPNFESVASGDEPETGFYLTLKQRICTQQDSGPDRQGHDSVNEVQLVLTPDQYDSLRPQIGKQVALRGQLFSSFTGHHHTDVLLRVTQ</sequence>
<organism evidence="3 4">
    <name type="scientific">Duganella margarita</name>
    <dbReference type="NCBI Taxonomy" id="2692170"/>
    <lineage>
        <taxon>Bacteria</taxon>
        <taxon>Pseudomonadati</taxon>
        <taxon>Pseudomonadota</taxon>
        <taxon>Betaproteobacteria</taxon>
        <taxon>Burkholderiales</taxon>
        <taxon>Oxalobacteraceae</taxon>
        <taxon>Telluria group</taxon>
        <taxon>Duganella</taxon>
    </lineage>
</organism>
<dbReference type="AlphaFoldDB" id="A0A7X4GY93"/>
<feature type="signal peptide" evidence="1">
    <location>
        <begin position="1"/>
        <end position="22"/>
    </location>
</feature>
<evidence type="ECO:0000313" key="3">
    <source>
        <dbReference type="EMBL" id="MYM71865.1"/>
    </source>
</evidence>
<feature type="domain" description="DUF4431" evidence="2">
    <location>
        <begin position="89"/>
        <end position="132"/>
    </location>
</feature>
<dbReference type="EMBL" id="WWCR01000004">
    <property type="protein sequence ID" value="MYM71865.1"/>
    <property type="molecule type" value="Genomic_DNA"/>
</dbReference>
<evidence type="ECO:0000259" key="2">
    <source>
        <dbReference type="Pfam" id="PF14485"/>
    </source>
</evidence>
<dbReference type="InterPro" id="IPR027826">
    <property type="entry name" value="DUF4431"/>
</dbReference>
<name>A0A7X4GY93_9BURK</name>
<dbReference type="RefSeq" id="WP_161049481.1">
    <property type="nucleotide sequence ID" value="NZ_WWCR01000004.1"/>
</dbReference>
<reference evidence="3 4" key="1">
    <citation type="submission" date="2019-12" db="EMBL/GenBank/DDBJ databases">
        <title>Novel species isolated from a subtropical stream in China.</title>
        <authorList>
            <person name="Lu H."/>
        </authorList>
    </citation>
    <scope>NUCLEOTIDE SEQUENCE [LARGE SCALE GENOMIC DNA]</scope>
    <source>
        <strain evidence="3 4">FT134W</strain>
    </source>
</reference>
<dbReference type="Pfam" id="PF14485">
    <property type="entry name" value="DUF4431"/>
    <property type="match status" value="1"/>
</dbReference>
<accession>A0A7X4GY93</accession>
<proteinExistence type="predicted"/>
<keyword evidence="1" id="KW-0732">Signal</keyword>
<evidence type="ECO:0000313" key="4">
    <source>
        <dbReference type="Proteomes" id="UP000469734"/>
    </source>
</evidence>
<protein>
    <submittedName>
        <fullName evidence="3">DUF4431 domain-containing protein</fullName>
    </submittedName>
</protein>